<evidence type="ECO:0000313" key="9">
    <source>
        <dbReference type="EMBL" id="VFP78455.1"/>
    </source>
</evidence>
<dbReference type="Pfam" id="PF00842">
    <property type="entry name" value="Ala_racemase_C"/>
    <property type="match status" value="1"/>
</dbReference>
<feature type="active site" description="Proton acceptor; specific for L-alanine" evidence="5">
    <location>
        <position position="253"/>
    </location>
</feature>
<evidence type="ECO:0000256" key="6">
    <source>
        <dbReference type="PIRSR" id="PIRSR600821-50"/>
    </source>
</evidence>
<dbReference type="GO" id="GO:0005829">
    <property type="term" value="C:cytosol"/>
    <property type="evidence" value="ECO:0007669"/>
    <property type="project" value="TreeGrafter"/>
</dbReference>
<dbReference type="SUPFAM" id="SSF50621">
    <property type="entry name" value="Alanine racemase C-terminal domain-like"/>
    <property type="match status" value="1"/>
</dbReference>
<keyword evidence="4 5" id="KW-0413">Isomerase</keyword>
<dbReference type="EMBL" id="LR217698">
    <property type="protein sequence ID" value="VFP78455.1"/>
    <property type="molecule type" value="Genomic_DNA"/>
</dbReference>
<evidence type="ECO:0000256" key="1">
    <source>
        <dbReference type="ARBA" id="ARBA00000316"/>
    </source>
</evidence>
<evidence type="ECO:0000313" key="10">
    <source>
        <dbReference type="Proteomes" id="UP000294364"/>
    </source>
</evidence>
<dbReference type="UniPathway" id="UPA00042">
    <property type="reaction ID" value="UER00497"/>
</dbReference>
<evidence type="ECO:0000256" key="4">
    <source>
        <dbReference type="ARBA" id="ARBA00023235"/>
    </source>
</evidence>
<dbReference type="Gene3D" id="2.40.37.10">
    <property type="entry name" value="Lyase, Ornithine Decarboxylase, Chain A, domain 1"/>
    <property type="match status" value="1"/>
</dbReference>
<dbReference type="PROSITE" id="PS00395">
    <property type="entry name" value="ALANINE_RACEMASE"/>
    <property type="match status" value="1"/>
</dbReference>
<dbReference type="CDD" id="cd06827">
    <property type="entry name" value="PLPDE_III_AR_proteobact"/>
    <property type="match status" value="1"/>
</dbReference>
<accession>A0A451CZ43</accession>
<comment type="similarity">
    <text evidence="5">Belongs to the alanine racemase family.</text>
</comment>
<comment type="function">
    <text evidence="5">Catalyzes the interconversion of L-alanine and D-alanine. May also act on other amino acids.</text>
</comment>
<dbReference type="SUPFAM" id="SSF51419">
    <property type="entry name" value="PLP-binding barrel"/>
    <property type="match status" value="1"/>
</dbReference>
<dbReference type="Gene3D" id="3.20.20.10">
    <property type="entry name" value="Alanine racemase"/>
    <property type="match status" value="1"/>
</dbReference>
<gene>
    <name evidence="9" type="primary">dadX</name>
    <name evidence="9" type="ORF">ERCICURT3053_080</name>
</gene>
<dbReference type="OrthoDB" id="9813814at2"/>
<dbReference type="EC" id="5.1.1.1" evidence="5"/>
<organism evidence="9 10">
    <name type="scientific">Candidatus Erwinia haradaeae</name>
    <dbReference type="NCBI Taxonomy" id="1922217"/>
    <lineage>
        <taxon>Bacteria</taxon>
        <taxon>Pseudomonadati</taxon>
        <taxon>Pseudomonadota</taxon>
        <taxon>Gammaproteobacteria</taxon>
        <taxon>Enterobacterales</taxon>
        <taxon>Erwiniaceae</taxon>
        <taxon>Erwinia</taxon>
    </lineage>
</organism>
<dbReference type="Pfam" id="PF01168">
    <property type="entry name" value="Ala_racemase_N"/>
    <property type="match status" value="1"/>
</dbReference>
<dbReference type="GO" id="GO:0030632">
    <property type="term" value="P:D-alanine biosynthetic process"/>
    <property type="evidence" value="ECO:0007669"/>
    <property type="project" value="UniProtKB-UniRule"/>
</dbReference>
<comment type="pathway">
    <text evidence="5">Amino-acid biosynthesis; D-alanine biosynthesis; D-alanine from L-alanine: step 1/1.</text>
</comment>
<dbReference type="InterPro" id="IPR001608">
    <property type="entry name" value="Ala_racemase_N"/>
</dbReference>
<feature type="binding site" evidence="5 7">
    <location>
        <position position="301"/>
    </location>
    <ligand>
        <name>substrate</name>
    </ligand>
</feature>
<dbReference type="NCBIfam" id="TIGR00492">
    <property type="entry name" value="alr"/>
    <property type="match status" value="1"/>
</dbReference>
<dbReference type="HAMAP" id="MF_01201">
    <property type="entry name" value="Ala_racemase"/>
    <property type="match status" value="1"/>
</dbReference>
<protein>
    <recommendedName>
        <fullName evidence="5">Alanine racemase</fullName>
        <ecNumber evidence="5">5.1.1.1</ecNumber>
    </recommendedName>
</protein>
<feature type="binding site" evidence="5 7">
    <location>
        <position position="130"/>
    </location>
    <ligand>
        <name>substrate</name>
    </ligand>
</feature>
<dbReference type="InterPro" id="IPR000821">
    <property type="entry name" value="Ala_racemase"/>
</dbReference>
<feature type="active site" description="Proton acceptor; specific for D-alanine" evidence="5">
    <location>
        <position position="35"/>
    </location>
</feature>
<dbReference type="InterPro" id="IPR009006">
    <property type="entry name" value="Ala_racemase/Decarboxylase_C"/>
</dbReference>
<evidence type="ECO:0000256" key="7">
    <source>
        <dbReference type="PIRSR" id="PIRSR600821-52"/>
    </source>
</evidence>
<evidence type="ECO:0000256" key="5">
    <source>
        <dbReference type="HAMAP-Rule" id="MF_01201"/>
    </source>
</evidence>
<comment type="cofactor">
    <cofactor evidence="2 5 6">
        <name>pyridoxal 5'-phosphate</name>
        <dbReference type="ChEBI" id="CHEBI:597326"/>
    </cofactor>
</comment>
<evidence type="ECO:0000259" key="8">
    <source>
        <dbReference type="SMART" id="SM01005"/>
    </source>
</evidence>
<dbReference type="Proteomes" id="UP000294364">
    <property type="component" value="Chromosome"/>
</dbReference>
<reference evidence="9 10" key="1">
    <citation type="submission" date="2019-02" db="EMBL/GenBank/DDBJ databases">
        <authorList>
            <person name="Manzano-Marin A."/>
            <person name="Manzano-Marin A."/>
        </authorList>
    </citation>
    <scope>NUCLEOTIDE SEQUENCE [LARGE SCALE GENOMIC DNA]</scope>
    <source>
        <strain evidence="9 10">ErCicurtihirsuta</strain>
    </source>
</reference>
<feature type="modified residue" description="N6-(pyridoxal phosphate)lysine" evidence="5 6">
    <location>
        <position position="35"/>
    </location>
</feature>
<dbReference type="InterPro" id="IPR029066">
    <property type="entry name" value="PLP-binding_barrel"/>
</dbReference>
<dbReference type="PANTHER" id="PTHR30511">
    <property type="entry name" value="ALANINE RACEMASE"/>
    <property type="match status" value="1"/>
</dbReference>
<evidence type="ECO:0000256" key="3">
    <source>
        <dbReference type="ARBA" id="ARBA00022898"/>
    </source>
</evidence>
<keyword evidence="3 5" id="KW-0663">Pyridoxal phosphate</keyword>
<dbReference type="FunFam" id="3.20.20.10:FF:000002">
    <property type="entry name" value="Alanine racemase"/>
    <property type="match status" value="1"/>
</dbReference>
<dbReference type="RefSeq" id="WP_157991797.1">
    <property type="nucleotide sequence ID" value="NZ_LR217698.1"/>
</dbReference>
<name>A0A451CZ43_9GAMM</name>
<dbReference type="PRINTS" id="PR00992">
    <property type="entry name" value="ALARACEMASE"/>
</dbReference>
<dbReference type="PANTHER" id="PTHR30511:SF0">
    <property type="entry name" value="ALANINE RACEMASE, CATABOLIC-RELATED"/>
    <property type="match status" value="1"/>
</dbReference>
<evidence type="ECO:0000256" key="2">
    <source>
        <dbReference type="ARBA" id="ARBA00001933"/>
    </source>
</evidence>
<dbReference type="GO" id="GO:0008784">
    <property type="term" value="F:alanine racemase activity"/>
    <property type="evidence" value="ECO:0007669"/>
    <property type="project" value="UniProtKB-UniRule"/>
</dbReference>
<proteinExistence type="inferred from homology"/>
<feature type="domain" description="Alanine racemase C-terminal" evidence="8">
    <location>
        <begin position="232"/>
        <end position="356"/>
    </location>
</feature>
<dbReference type="InterPro" id="IPR020622">
    <property type="entry name" value="Ala_racemase_pyridoxalP-BS"/>
</dbReference>
<dbReference type="GO" id="GO:0030170">
    <property type="term" value="F:pyridoxal phosphate binding"/>
    <property type="evidence" value="ECO:0007669"/>
    <property type="project" value="UniProtKB-UniRule"/>
</dbReference>
<dbReference type="InterPro" id="IPR011079">
    <property type="entry name" value="Ala_racemase_C"/>
</dbReference>
<comment type="catalytic activity">
    <reaction evidence="1 5">
        <text>L-alanine = D-alanine</text>
        <dbReference type="Rhea" id="RHEA:20249"/>
        <dbReference type="ChEBI" id="CHEBI:57416"/>
        <dbReference type="ChEBI" id="CHEBI:57972"/>
        <dbReference type="EC" id="5.1.1.1"/>
    </reaction>
</comment>
<dbReference type="SMART" id="SM01005">
    <property type="entry name" value="Ala_racemase_C"/>
    <property type="match status" value="1"/>
</dbReference>
<dbReference type="AlphaFoldDB" id="A0A451CZ43"/>
<sequence>MPRPIIATINQNALKHNLSIARNLAPTSHIWAVVKANAYGHGIKNVWKSLIKADGFALLNLDEAIFLRDHGWDKPILLLEGFFDSDDIKIINHYSLTTAIHSHWQIQALKKAKLLSPVNVYLKINCGMNRLGFQPNEINKIWHQLRSYNNIGELTLMSHFPEAENPQGVTEPMKKIKQATIGLKCPHSLANSAATLWHPNTHFDWIRPGIMLYGASPSSDSKRIVHSGLKPVMTLTSKVIAIQEIPEGASVGYSHNYCAPYKQRIGIVACGYADGYPRHAPSGTPIKVNNEITQTIGSVAMDMLAIDLTNHPNTGLDSTVELWGENIKIDDIALIAKTVGYEIMCSLSQRVPVKLY</sequence>